<keyword evidence="3" id="KW-0378">Hydrolase</keyword>
<dbReference type="EMBL" id="CADIJQ010000010">
    <property type="protein sequence ID" value="CAB3733304.1"/>
    <property type="molecule type" value="Genomic_DNA"/>
</dbReference>
<dbReference type="PANTHER" id="PTHR30344">
    <property type="entry name" value="6-PHOSPHOGLUCONOLACTONASE-RELATED"/>
    <property type="match status" value="1"/>
</dbReference>
<keyword evidence="2" id="KW-0119">Carbohydrate metabolism</keyword>
<dbReference type="InterPro" id="IPR011048">
    <property type="entry name" value="Haem_d1_sf"/>
</dbReference>
<dbReference type="EC" id="3.1.1.31" evidence="3"/>
<evidence type="ECO:0000256" key="2">
    <source>
        <dbReference type="ARBA" id="ARBA00022526"/>
    </source>
</evidence>
<dbReference type="RefSeq" id="WP_175171298.1">
    <property type="nucleotide sequence ID" value="NZ_CADIJQ010000010.1"/>
</dbReference>
<comment type="similarity">
    <text evidence="1">Belongs to the cycloisomerase 2 family.</text>
</comment>
<dbReference type="Pfam" id="PF10282">
    <property type="entry name" value="Lactonase"/>
    <property type="match status" value="1"/>
</dbReference>
<dbReference type="InterPro" id="IPR006311">
    <property type="entry name" value="TAT_signal"/>
</dbReference>
<dbReference type="InterPro" id="IPR019405">
    <property type="entry name" value="Lactonase_7-beta_prop"/>
</dbReference>
<evidence type="ECO:0000313" key="3">
    <source>
        <dbReference type="EMBL" id="CAB3733304.1"/>
    </source>
</evidence>
<evidence type="ECO:0000313" key="4">
    <source>
        <dbReference type="Proteomes" id="UP000494269"/>
    </source>
</evidence>
<sequence>MNSLSSAPRRSFIQFAGGLSAAGAVGPWLSAMGATASAADPVRFAYVGTYTHDAPGGTAGGPPSAGIHVFALRADEWRLVQVVQSVNPSFLAVHPSQRFLYAINEIDHWEGLPRGTAEAYAINENDGTLHLLNRQPLSLASTAPAHLAVSPDGRHLVTAQYLGGTYNVLPIHRDGSLGSVSGIVKETGSGPRPEQESAHPHMVLFDPTGQRVLATDLGSDRINLFTLEDGRLALAGRTALPAGSGPRHLALHPGGKLLYVVNELDATIACLGYDARAGRVLEPRHIVPATPAGFTGAANAASLLIHPSGRYLYASTRRVQNDHPQADSIAVFAVGADGALTRVQTWTEGLRFPRALSMSPDGGSVYALNQKGDSILRLRVDGPSGRLGDPDVVAQVATPVCLVFV</sequence>
<name>A0A6S7BYY5_9BURK</name>
<proteinExistence type="inferred from homology"/>
<dbReference type="Gene3D" id="2.130.10.10">
    <property type="entry name" value="YVTN repeat-like/Quinoprotein amine dehydrogenase"/>
    <property type="match status" value="1"/>
</dbReference>
<gene>
    <name evidence="3" type="primary">pgl_2</name>
    <name evidence="3" type="ORF">LMG3441_04874</name>
</gene>
<dbReference type="SUPFAM" id="SSF51004">
    <property type="entry name" value="C-terminal (heme d1) domain of cytochrome cd1-nitrite reductase"/>
    <property type="match status" value="1"/>
</dbReference>
<dbReference type="PROSITE" id="PS51318">
    <property type="entry name" value="TAT"/>
    <property type="match status" value="1"/>
</dbReference>
<keyword evidence="4" id="KW-1185">Reference proteome</keyword>
<accession>A0A6S7BYY5</accession>
<evidence type="ECO:0000256" key="1">
    <source>
        <dbReference type="ARBA" id="ARBA00005564"/>
    </source>
</evidence>
<dbReference type="InterPro" id="IPR015943">
    <property type="entry name" value="WD40/YVTN_repeat-like_dom_sf"/>
</dbReference>
<dbReference type="InterPro" id="IPR050282">
    <property type="entry name" value="Cycloisomerase_2"/>
</dbReference>
<keyword evidence="2" id="KW-0313">Glucose metabolism</keyword>
<dbReference type="Proteomes" id="UP000494269">
    <property type="component" value="Unassembled WGS sequence"/>
</dbReference>
<dbReference type="GO" id="GO:0006006">
    <property type="term" value="P:glucose metabolic process"/>
    <property type="evidence" value="ECO:0007669"/>
    <property type="project" value="UniProtKB-KW"/>
</dbReference>
<organism evidence="3 4">
    <name type="scientific">Achromobacter kerstersii</name>
    <dbReference type="NCBI Taxonomy" id="1353890"/>
    <lineage>
        <taxon>Bacteria</taxon>
        <taxon>Pseudomonadati</taxon>
        <taxon>Pseudomonadota</taxon>
        <taxon>Betaproteobacteria</taxon>
        <taxon>Burkholderiales</taxon>
        <taxon>Alcaligenaceae</taxon>
        <taxon>Achromobacter</taxon>
    </lineage>
</organism>
<dbReference type="PANTHER" id="PTHR30344:SF1">
    <property type="entry name" value="6-PHOSPHOGLUCONOLACTONASE"/>
    <property type="match status" value="1"/>
</dbReference>
<reference evidence="3 4" key="1">
    <citation type="submission" date="2020-04" db="EMBL/GenBank/DDBJ databases">
        <authorList>
            <person name="De Canck E."/>
        </authorList>
    </citation>
    <scope>NUCLEOTIDE SEQUENCE [LARGE SCALE GENOMIC DNA]</scope>
    <source>
        <strain evidence="3 4">LMG 3441</strain>
    </source>
</reference>
<dbReference type="GO" id="GO:0017057">
    <property type="term" value="F:6-phosphogluconolactonase activity"/>
    <property type="evidence" value="ECO:0007669"/>
    <property type="project" value="UniProtKB-EC"/>
</dbReference>
<dbReference type="AlphaFoldDB" id="A0A6S7BYY5"/>
<protein>
    <submittedName>
        <fullName evidence="3">6-phosphogluconolactonase</fullName>
        <ecNumber evidence="3">3.1.1.31</ecNumber>
    </submittedName>
</protein>